<dbReference type="AlphaFoldDB" id="A0A6C0ER67"/>
<sequence>MNTFKIIIQKIINKVDTIYDIDHENNSFNFWSKIYKNDELKDLNYSYKYFYYIFMGLHESKFEFLHKIVSNMFLNEIDKEKILDIFFKVQKVYNAFSRLARVYKFKKSDLQINHDLYLNPITTQKYMTILQNGKKYMFTATDLINIINTALSHAPHFFVEPLISKNPYNNMAFDKSTLYNIYFFLKKTDYKMPVLIENYFLANFDITLFYFENEAIIRDIAIRNFVFKSDAKILYPSVINMIHKYDTKNTLIISEDFPKDKLVDIMRPYLHLYYNTKYSLILNKKENAYAELVYKFRQFIKFNPKFGRKYIMNNPFTKKSDTSFDEKHINFYNIKTRNYKNSHLLLNIDSDYNNNYDTDSDIEDTSLNIAINTSVYRTPIIHPFTSEIQRTVITFDTSNVQFTGWFHVTDNDEQDENIQNDTNNDNETIISSVHESLIDSDDEIIIEDHDDDTSVD</sequence>
<protein>
    <submittedName>
        <fullName evidence="1">Uncharacterized protein</fullName>
    </submittedName>
</protein>
<proteinExistence type="predicted"/>
<dbReference type="EMBL" id="MN738924">
    <property type="protein sequence ID" value="QHT31684.1"/>
    <property type="molecule type" value="Genomic_DNA"/>
</dbReference>
<organism evidence="1">
    <name type="scientific">viral metagenome</name>
    <dbReference type="NCBI Taxonomy" id="1070528"/>
    <lineage>
        <taxon>unclassified sequences</taxon>
        <taxon>metagenomes</taxon>
        <taxon>organismal metagenomes</taxon>
    </lineage>
</organism>
<name>A0A6C0ER67_9ZZZZ</name>
<accession>A0A6C0ER67</accession>
<evidence type="ECO:0000313" key="1">
    <source>
        <dbReference type="EMBL" id="QHT31684.1"/>
    </source>
</evidence>
<reference evidence="1" key="1">
    <citation type="journal article" date="2020" name="Nature">
        <title>Giant virus diversity and host interactions through global metagenomics.</title>
        <authorList>
            <person name="Schulz F."/>
            <person name="Roux S."/>
            <person name="Paez-Espino D."/>
            <person name="Jungbluth S."/>
            <person name="Walsh D.A."/>
            <person name="Denef V.J."/>
            <person name="McMahon K.D."/>
            <person name="Konstantinidis K.T."/>
            <person name="Eloe-Fadrosh E.A."/>
            <person name="Kyrpides N.C."/>
            <person name="Woyke T."/>
        </authorList>
    </citation>
    <scope>NUCLEOTIDE SEQUENCE</scope>
    <source>
        <strain evidence="1">GVMAG-M-3300009155-48</strain>
    </source>
</reference>